<dbReference type="PANTHER" id="PTHR43102">
    <property type="entry name" value="SLR1143 PROTEIN"/>
    <property type="match status" value="1"/>
</dbReference>
<protein>
    <submittedName>
        <fullName evidence="2">GAF domain-containing protein</fullName>
    </submittedName>
</protein>
<keyword evidence="3" id="KW-1185">Reference proteome</keyword>
<dbReference type="SMART" id="SM00065">
    <property type="entry name" value="GAF"/>
    <property type="match status" value="1"/>
</dbReference>
<dbReference type="RefSeq" id="WP_279299200.1">
    <property type="nucleotide sequence ID" value="NZ_JAOTIF010000023.1"/>
</dbReference>
<feature type="domain" description="GAF" evidence="1">
    <location>
        <begin position="26"/>
        <end position="168"/>
    </location>
</feature>
<dbReference type="Gene3D" id="1.20.5.1930">
    <property type="match status" value="1"/>
</dbReference>
<comment type="caution">
    <text evidence="2">The sequence shown here is derived from an EMBL/GenBank/DDBJ whole genome shotgun (WGS) entry which is preliminary data.</text>
</comment>
<evidence type="ECO:0000259" key="1">
    <source>
        <dbReference type="SMART" id="SM00065"/>
    </source>
</evidence>
<name>A0A9X2XZU9_9BACT</name>
<proteinExistence type="predicted"/>
<accession>A0A9X2XZU9</accession>
<dbReference type="PANTHER" id="PTHR43102:SF2">
    <property type="entry name" value="GAF DOMAIN-CONTAINING PROTEIN"/>
    <property type="match status" value="1"/>
</dbReference>
<dbReference type="AlphaFoldDB" id="A0A9X2XZU9"/>
<dbReference type="EMBL" id="JAOTIF010000023">
    <property type="protein sequence ID" value="MCU7551762.1"/>
    <property type="molecule type" value="Genomic_DNA"/>
</dbReference>
<reference evidence="2" key="1">
    <citation type="submission" date="2022-09" db="EMBL/GenBank/DDBJ databases">
        <authorList>
            <person name="Yuan C."/>
            <person name="Ke Z."/>
        </authorList>
    </citation>
    <scope>NUCLEOTIDE SEQUENCE</scope>
    <source>
        <strain evidence="2">LB-8</strain>
    </source>
</reference>
<evidence type="ECO:0000313" key="2">
    <source>
        <dbReference type="EMBL" id="MCU7551762.1"/>
    </source>
</evidence>
<dbReference type="Proteomes" id="UP001155483">
    <property type="component" value="Unassembled WGS sequence"/>
</dbReference>
<reference evidence="2" key="2">
    <citation type="submission" date="2023-04" db="EMBL/GenBank/DDBJ databases">
        <title>Paracnuella aquatica gen. nov., sp. nov., a member of the family Chitinophagaceae isolated from a hot spring.</title>
        <authorList>
            <person name="Wang C."/>
        </authorList>
    </citation>
    <scope>NUCLEOTIDE SEQUENCE</scope>
    <source>
        <strain evidence="2">LB-8</strain>
    </source>
</reference>
<dbReference type="InterPro" id="IPR029016">
    <property type="entry name" value="GAF-like_dom_sf"/>
</dbReference>
<dbReference type="SUPFAM" id="SSF55781">
    <property type="entry name" value="GAF domain-like"/>
    <property type="match status" value="1"/>
</dbReference>
<organism evidence="2 3">
    <name type="scientific">Paraflavisolibacter caeni</name>
    <dbReference type="NCBI Taxonomy" id="2982496"/>
    <lineage>
        <taxon>Bacteria</taxon>
        <taxon>Pseudomonadati</taxon>
        <taxon>Bacteroidota</taxon>
        <taxon>Chitinophagia</taxon>
        <taxon>Chitinophagales</taxon>
        <taxon>Chitinophagaceae</taxon>
        <taxon>Paraflavisolibacter</taxon>
    </lineage>
</organism>
<dbReference type="Gene3D" id="3.30.565.10">
    <property type="entry name" value="Histidine kinase-like ATPase, C-terminal domain"/>
    <property type="match status" value="1"/>
</dbReference>
<dbReference type="Pfam" id="PF01590">
    <property type="entry name" value="GAF"/>
    <property type="match status" value="1"/>
</dbReference>
<dbReference type="InterPro" id="IPR036890">
    <property type="entry name" value="HATPase_C_sf"/>
</dbReference>
<sequence>MQCAPRPLNEEIRLLDLKSYNILDSAPEKEFEELLELAGQVCDCPISLITFIDADRQWFKAIRGTELMQTSRDASFCTHTILQQDIMVIPDTLQDDRFFDHPHVVEGMKIRFYAGVPITSAAGYNLGSVCIIDQKPRTLTPLQARTLTIIAHQVTKLLELRVKNDLIRRQAEEMLLKQKQVLLKNLTAQEKERQSIGRELHENIAQTLASTQLYLDMAENVEEMRLPLLRKAKAQQIKLLDDIRHLSQTITPTTLESTDLQSMIEFFIQGMRYQVPFNIHVTFSGDTEKIESDRALALFRIVEQQLTMLRQRTDVQNVHIELHVWEEVSLMIRDDGNGINNERDEKMSANLIENRAELLNGSVQLKTSQQGSTLIALIPLVNEPALN</sequence>
<dbReference type="InterPro" id="IPR003018">
    <property type="entry name" value="GAF"/>
</dbReference>
<evidence type="ECO:0000313" key="3">
    <source>
        <dbReference type="Proteomes" id="UP001155483"/>
    </source>
</evidence>
<gene>
    <name evidence="2" type="ORF">OCK74_21755</name>
</gene>
<dbReference type="Gene3D" id="3.30.450.40">
    <property type="match status" value="1"/>
</dbReference>